<reference evidence="1" key="2">
    <citation type="journal article" date="2021" name="PeerJ">
        <title>Extensive microbial diversity within the chicken gut microbiome revealed by metagenomics and culture.</title>
        <authorList>
            <person name="Gilroy R."/>
            <person name="Ravi A."/>
            <person name="Getino M."/>
            <person name="Pursley I."/>
            <person name="Horton D.L."/>
            <person name="Alikhan N.F."/>
            <person name="Baker D."/>
            <person name="Gharbi K."/>
            <person name="Hall N."/>
            <person name="Watson M."/>
            <person name="Adriaenssens E.M."/>
            <person name="Foster-Nyarko E."/>
            <person name="Jarju S."/>
            <person name="Secka A."/>
            <person name="Antonio M."/>
            <person name="Oren A."/>
            <person name="Chaudhuri R.R."/>
            <person name="La Ragione R."/>
            <person name="Hildebrand F."/>
            <person name="Pallen M.J."/>
        </authorList>
    </citation>
    <scope>NUCLEOTIDE SEQUENCE</scope>
    <source>
        <strain evidence="1">ChiSxjej2B14-6234</strain>
    </source>
</reference>
<gene>
    <name evidence="1" type="ORF">IAB73_02530</name>
</gene>
<proteinExistence type="predicted"/>
<reference evidence="1" key="1">
    <citation type="submission" date="2020-10" db="EMBL/GenBank/DDBJ databases">
        <authorList>
            <person name="Gilroy R."/>
        </authorList>
    </citation>
    <scope>NUCLEOTIDE SEQUENCE</scope>
    <source>
        <strain evidence="1">ChiSxjej2B14-6234</strain>
    </source>
</reference>
<organism evidence="1 2">
    <name type="scientific">Candidatus Onthenecus intestinigallinarum</name>
    <dbReference type="NCBI Taxonomy" id="2840875"/>
    <lineage>
        <taxon>Bacteria</taxon>
        <taxon>Bacillati</taxon>
        <taxon>Bacillota</taxon>
        <taxon>Clostridia</taxon>
        <taxon>Eubacteriales</taxon>
        <taxon>Candidatus Onthenecus</taxon>
    </lineage>
</organism>
<accession>A0A9D1CQG4</accession>
<sequence length="95" mass="10341">MGARRGLQQAMRAAGLPDEVLLDTPRVVLSGMDRLMLENHRGVIECARDVVRVRVEGGVLCVRGAELSLSHLRPGLLIVDGALEQVSFQRAEGRP</sequence>
<name>A0A9D1CQG4_9FIRM</name>
<dbReference type="Proteomes" id="UP000886887">
    <property type="component" value="Unassembled WGS sequence"/>
</dbReference>
<dbReference type="EMBL" id="DVFJ01000007">
    <property type="protein sequence ID" value="HIQ71073.1"/>
    <property type="molecule type" value="Genomic_DNA"/>
</dbReference>
<evidence type="ECO:0000313" key="2">
    <source>
        <dbReference type="Proteomes" id="UP000886887"/>
    </source>
</evidence>
<dbReference type="AlphaFoldDB" id="A0A9D1CQG4"/>
<protein>
    <submittedName>
        <fullName evidence="1">Sporulation protein YqfC</fullName>
    </submittedName>
</protein>
<dbReference type="Pfam" id="PF07873">
    <property type="entry name" value="YabP"/>
    <property type="match status" value="1"/>
</dbReference>
<comment type="caution">
    <text evidence="1">The sequence shown here is derived from an EMBL/GenBank/DDBJ whole genome shotgun (WGS) entry which is preliminary data.</text>
</comment>
<evidence type="ECO:0000313" key="1">
    <source>
        <dbReference type="EMBL" id="HIQ71073.1"/>
    </source>
</evidence>
<dbReference type="InterPro" id="IPR022476">
    <property type="entry name" value="Spore_YabP/YqfC"/>
</dbReference>